<proteinExistence type="predicted"/>
<protein>
    <submittedName>
        <fullName evidence="2">Uncharacterized protein</fullName>
    </submittedName>
</protein>
<keyword evidence="1" id="KW-0472">Membrane</keyword>
<keyword evidence="1" id="KW-1133">Transmembrane helix</keyword>
<sequence length="342" mass="40189">MNAAVKLIIKIVIISMLALAPTTYINMHYDPYGIYRTDFREQKIEPNQRFIKIRYLLNNPGKYDSFMFGSSRVGNIPSESIPDGKYYNMTISQGIPSEHLYNLKLLLDNNVKVKTVMLGLEDFSYKLEPRSENGELITELYSESAIENLKYYIKYTFKMPDRNVLEPYIHPKDEEFPVFYDIYNSGRPIHTEIDEYINTHKDEHIKDKKFKTPSVHNTNFMDQTLKDIQEFVDLCNKNSIKCIVFINPTYKATYTANNPVQFMEFKKRLADITDFYDFSGINSVTGDPFNYYETSHFRVFIGEKMLARMFDNYNKVPVPEDFGVLVTKKNIEQHLKMLKEQL</sequence>
<evidence type="ECO:0000313" key="3">
    <source>
        <dbReference type="Proteomes" id="UP000014155"/>
    </source>
</evidence>
<organism evidence="2 3">
    <name type="scientific">Ruminiclostridium cellobioparum subsp. termitidis CT1112</name>
    <dbReference type="NCBI Taxonomy" id="1195236"/>
    <lineage>
        <taxon>Bacteria</taxon>
        <taxon>Bacillati</taxon>
        <taxon>Bacillota</taxon>
        <taxon>Clostridia</taxon>
        <taxon>Eubacteriales</taxon>
        <taxon>Oscillospiraceae</taxon>
        <taxon>Ruminiclostridium</taxon>
    </lineage>
</organism>
<dbReference type="STRING" id="1195236.CTER_2692"/>
<dbReference type="RefSeq" id="WP_004626537.1">
    <property type="nucleotide sequence ID" value="NZ_AORV01000038.1"/>
</dbReference>
<reference evidence="2 3" key="1">
    <citation type="journal article" date="2013" name="Genome Announc.">
        <title>Draft Genome Sequence of the Cellulolytic, Mesophilic, Anaerobic Bacterium Clostridium termitidis Strain CT1112 (DSM 5398).</title>
        <authorList>
            <person name="Lal S."/>
            <person name="Ramachandran U."/>
            <person name="Zhang X."/>
            <person name="Munir R."/>
            <person name="Sparling R."/>
            <person name="Levin D.B."/>
        </authorList>
    </citation>
    <scope>NUCLEOTIDE SEQUENCE [LARGE SCALE GENOMIC DNA]</scope>
    <source>
        <strain evidence="2 3">CT1112</strain>
    </source>
</reference>
<keyword evidence="3" id="KW-1185">Reference proteome</keyword>
<name>S0FSG0_RUMCE</name>
<dbReference type="EMBL" id="AORV01000038">
    <property type="protein sequence ID" value="EMS71423.1"/>
    <property type="molecule type" value="Genomic_DNA"/>
</dbReference>
<feature type="transmembrane region" description="Helical" evidence="1">
    <location>
        <begin position="7"/>
        <end position="27"/>
    </location>
</feature>
<accession>S0FSG0</accession>
<comment type="caution">
    <text evidence="2">The sequence shown here is derived from an EMBL/GenBank/DDBJ whole genome shotgun (WGS) entry which is preliminary data.</text>
</comment>
<dbReference type="Proteomes" id="UP000014155">
    <property type="component" value="Unassembled WGS sequence"/>
</dbReference>
<dbReference type="AlphaFoldDB" id="S0FSG0"/>
<keyword evidence="1" id="KW-0812">Transmembrane</keyword>
<evidence type="ECO:0000256" key="1">
    <source>
        <dbReference type="SAM" id="Phobius"/>
    </source>
</evidence>
<dbReference type="PATRIC" id="fig|1195236.3.peg.3011"/>
<gene>
    <name evidence="2" type="ORF">CTER_2692</name>
</gene>
<dbReference type="eggNOG" id="ENOG5032WKH">
    <property type="taxonomic scope" value="Bacteria"/>
</dbReference>
<evidence type="ECO:0000313" key="2">
    <source>
        <dbReference type="EMBL" id="EMS71423.1"/>
    </source>
</evidence>